<protein>
    <submittedName>
        <fullName evidence="1">Uncharacterized protein</fullName>
    </submittedName>
</protein>
<keyword evidence="2" id="KW-1185">Reference proteome</keyword>
<accession>A0A839XTE1</accession>
<dbReference type="RefSeq" id="WP_183787193.1">
    <property type="nucleotide sequence ID" value="NZ_JACIBS010000009.1"/>
</dbReference>
<dbReference type="Proteomes" id="UP000564573">
    <property type="component" value="Unassembled WGS sequence"/>
</dbReference>
<dbReference type="EMBL" id="JACIBS010000009">
    <property type="protein sequence ID" value="MBB3665997.1"/>
    <property type="molecule type" value="Genomic_DNA"/>
</dbReference>
<organism evidence="1 2">
    <name type="scientific">Prauserella sediminis</name>
    <dbReference type="NCBI Taxonomy" id="577680"/>
    <lineage>
        <taxon>Bacteria</taxon>
        <taxon>Bacillati</taxon>
        <taxon>Actinomycetota</taxon>
        <taxon>Actinomycetes</taxon>
        <taxon>Pseudonocardiales</taxon>
        <taxon>Pseudonocardiaceae</taxon>
        <taxon>Prauserella</taxon>
        <taxon>Prauserella salsuginis group</taxon>
    </lineage>
</organism>
<evidence type="ECO:0000313" key="1">
    <source>
        <dbReference type="EMBL" id="MBB3665997.1"/>
    </source>
</evidence>
<proteinExistence type="predicted"/>
<dbReference type="AlphaFoldDB" id="A0A839XTE1"/>
<sequence length="124" mass="14369">MTVTSSPANEHESTIYLADLAAVIALDSIGRSLTRTLPRSERHPMSRVRCTDTWDRHRLFNVPEEQVDRLLETSVRPLDHVMPPDHCLRTSVEEYVRTLVRTRRRHQRSDLVEHLTRSGCLADE</sequence>
<evidence type="ECO:0000313" key="2">
    <source>
        <dbReference type="Proteomes" id="UP000564573"/>
    </source>
</evidence>
<gene>
    <name evidence="1" type="ORF">FB384_004956</name>
</gene>
<comment type="caution">
    <text evidence="1">The sequence shown here is derived from an EMBL/GenBank/DDBJ whole genome shotgun (WGS) entry which is preliminary data.</text>
</comment>
<reference evidence="1 2" key="1">
    <citation type="submission" date="2020-08" db="EMBL/GenBank/DDBJ databases">
        <title>Sequencing the genomes of 1000 actinobacteria strains.</title>
        <authorList>
            <person name="Klenk H.-P."/>
        </authorList>
    </citation>
    <scope>NUCLEOTIDE SEQUENCE [LARGE SCALE GENOMIC DNA]</scope>
    <source>
        <strain evidence="1 2">DSM 45267</strain>
    </source>
</reference>
<name>A0A839XTE1_9PSEU</name>